<dbReference type="Pfam" id="PF00856">
    <property type="entry name" value="SET"/>
    <property type="match status" value="1"/>
</dbReference>
<dbReference type="EMBL" id="KE145357">
    <property type="protein sequence ID" value="EPE33933.1"/>
    <property type="molecule type" value="Genomic_DNA"/>
</dbReference>
<dbReference type="PROSITE" id="PS50280">
    <property type="entry name" value="SET"/>
    <property type="match status" value="1"/>
</dbReference>
<evidence type="ECO:0000256" key="1">
    <source>
        <dbReference type="SAM" id="MobiDB-lite"/>
    </source>
</evidence>
<name>S3E6D4_GLAL2</name>
<feature type="region of interest" description="Disordered" evidence="1">
    <location>
        <begin position="26"/>
        <end position="103"/>
    </location>
</feature>
<sequence length="335" mass="37878">MSGGIKSTDFDFEQWLTKGDSGWKKKYQKFDQEKSKPNKVKLQQTRSCASSVGASSGRHSTQSSPTTSFSSSFLDRSSTLPTTNLSIPTTSSDENEEDGPPAWEINYSISARPQFDPTFRTEYFEVRSSQNKGLGAFAMKNISKGTCIMEEPPLFRGNFDKVYHEYHKLTEEEADEYLSLHAWTGSSRRDTQKISCIFATNRFRMSEDEDGIFLKCSRFNHSCHPFATCTYEYDEETDRLRITALRDIKAGEEITISYTRDASSLYDNYGFNCDCPACKAQPATGYIFEATEDSSEESEYKFEGSEDGSEESEYNFGGCDELPKDTMCMSQSDDS</sequence>
<proteinExistence type="predicted"/>
<dbReference type="KEGG" id="glz:GLAREA_06946"/>
<dbReference type="GeneID" id="19465999"/>
<feature type="compositionally biased region" description="Polar residues" evidence="1">
    <location>
        <begin position="81"/>
        <end position="92"/>
    </location>
</feature>
<feature type="domain" description="SET" evidence="2">
    <location>
        <begin position="122"/>
        <end position="259"/>
    </location>
</feature>
<dbReference type="InterPro" id="IPR053185">
    <property type="entry name" value="SET_domain_protein"/>
</dbReference>
<organism evidence="3 4">
    <name type="scientific">Glarea lozoyensis (strain ATCC 20868 / MF5171)</name>
    <dbReference type="NCBI Taxonomy" id="1116229"/>
    <lineage>
        <taxon>Eukaryota</taxon>
        <taxon>Fungi</taxon>
        <taxon>Dikarya</taxon>
        <taxon>Ascomycota</taxon>
        <taxon>Pezizomycotina</taxon>
        <taxon>Leotiomycetes</taxon>
        <taxon>Helotiales</taxon>
        <taxon>Helotiaceae</taxon>
        <taxon>Glarea</taxon>
    </lineage>
</organism>
<evidence type="ECO:0000313" key="4">
    <source>
        <dbReference type="Proteomes" id="UP000016922"/>
    </source>
</evidence>
<dbReference type="AlphaFoldDB" id="S3E6D4"/>
<dbReference type="RefSeq" id="XP_008079085.1">
    <property type="nucleotide sequence ID" value="XM_008080894.1"/>
</dbReference>
<accession>S3E6D4</accession>
<protein>
    <submittedName>
        <fullName evidence="3">SET</fullName>
    </submittedName>
</protein>
<feature type="region of interest" description="Disordered" evidence="1">
    <location>
        <begin position="292"/>
        <end position="335"/>
    </location>
</feature>
<dbReference type="InterPro" id="IPR001214">
    <property type="entry name" value="SET_dom"/>
</dbReference>
<dbReference type="Proteomes" id="UP000016922">
    <property type="component" value="Unassembled WGS sequence"/>
</dbReference>
<dbReference type="SUPFAM" id="SSF82199">
    <property type="entry name" value="SET domain"/>
    <property type="match status" value="1"/>
</dbReference>
<dbReference type="SMART" id="SM00317">
    <property type="entry name" value="SET"/>
    <property type="match status" value="1"/>
</dbReference>
<gene>
    <name evidence="3" type="ORF">GLAREA_06946</name>
</gene>
<dbReference type="HOGENOM" id="CLU_829124_0_0_1"/>
<feature type="compositionally biased region" description="Low complexity" evidence="1">
    <location>
        <begin position="60"/>
        <end position="80"/>
    </location>
</feature>
<dbReference type="PANTHER" id="PTHR47332">
    <property type="entry name" value="SET DOMAIN-CONTAINING PROTEIN 5"/>
    <property type="match status" value="1"/>
</dbReference>
<dbReference type="InterPro" id="IPR046341">
    <property type="entry name" value="SET_dom_sf"/>
</dbReference>
<feature type="compositionally biased region" description="Polar residues" evidence="1">
    <location>
        <begin position="41"/>
        <end position="59"/>
    </location>
</feature>
<dbReference type="eggNOG" id="KOG2084">
    <property type="taxonomic scope" value="Eukaryota"/>
</dbReference>
<dbReference type="Gene3D" id="2.170.270.10">
    <property type="entry name" value="SET domain"/>
    <property type="match status" value="1"/>
</dbReference>
<dbReference type="CDD" id="cd20071">
    <property type="entry name" value="SET_SMYD"/>
    <property type="match status" value="1"/>
</dbReference>
<dbReference type="OrthoDB" id="265717at2759"/>
<evidence type="ECO:0000313" key="3">
    <source>
        <dbReference type="EMBL" id="EPE33933.1"/>
    </source>
</evidence>
<keyword evidence="4" id="KW-1185">Reference proteome</keyword>
<reference evidence="3 4" key="1">
    <citation type="journal article" date="2013" name="BMC Genomics">
        <title>Genomics-driven discovery of the pneumocandin biosynthetic gene cluster in the fungus Glarea lozoyensis.</title>
        <authorList>
            <person name="Chen L."/>
            <person name="Yue Q."/>
            <person name="Zhang X."/>
            <person name="Xiang M."/>
            <person name="Wang C."/>
            <person name="Li S."/>
            <person name="Che Y."/>
            <person name="Ortiz-Lopez F.J."/>
            <person name="Bills G.F."/>
            <person name="Liu X."/>
            <person name="An Z."/>
        </authorList>
    </citation>
    <scope>NUCLEOTIDE SEQUENCE [LARGE SCALE GENOMIC DNA]</scope>
    <source>
        <strain evidence="4">ATCC 20868 / MF5171</strain>
    </source>
</reference>
<evidence type="ECO:0000259" key="2">
    <source>
        <dbReference type="PROSITE" id="PS50280"/>
    </source>
</evidence>
<dbReference type="PANTHER" id="PTHR47332:SF4">
    <property type="entry name" value="SET DOMAIN-CONTAINING PROTEIN 5"/>
    <property type="match status" value="1"/>
</dbReference>